<dbReference type="InterPro" id="IPR001932">
    <property type="entry name" value="PPM-type_phosphatase-like_dom"/>
</dbReference>
<dbReference type="GO" id="GO:0004722">
    <property type="term" value="F:protein serine/threonine phosphatase activity"/>
    <property type="evidence" value="ECO:0000318"/>
    <property type="project" value="GO_Central"/>
</dbReference>
<dbReference type="KEGG" id="soe:110787369"/>
<dbReference type="Proteomes" id="UP000813463">
    <property type="component" value="Chromosome 3"/>
</dbReference>
<gene>
    <name evidence="3" type="primary">LOC110787369</name>
</gene>
<evidence type="ECO:0000313" key="2">
    <source>
        <dbReference type="Proteomes" id="UP000813463"/>
    </source>
</evidence>
<dbReference type="PANTHER" id="PTHR47992">
    <property type="entry name" value="PROTEIN PHOSPHATASE"/>
    <property type="match status" value="1"/>
</dbReference>
<dbReference type="InterPro" id="IPR036457">
    <property type="entry name" value="PPM-type-like_dom_sf"/>
</dbReference>
<evidence type="ECO:0000259" key="1">
    <source>
        <dbReference type="PROSITE" id="PS51746"/>
    </source>
</evidence>
<dbReference type="GeneID" id="110787369"/>
<dbReference type="SMART" id="SM00332">
    <property type="entry name" value="PP2Cc"/>
    <property type="match status" value="1"/>
</dbReference>
<dbReference type="AlphaFoldDB" id="A0A9R0JV40"/>
<keyword evidence="2" id="KW-1185">Reference proteome</keyword>
<reference evidence="2" key="1">
    <citation type="journal article" date="2021" name="Nat. Commun.">
        <title>Genomic analyses provide insights into spinach domestication and the genetic basis of agronomic traits.</title>
        <authorList>
            <person name="Cai X."/>
            <person name="Sun X."/>
            <person name="Xu C."/>
            <person name="Sun H."/>
            <person name="Wang X."/>
            <person name="Ge C."/>
            <person name="Zhang Z."/>
            <person name="Wang Q."/>
            <person name="Fei Z."/>
            <person name="Jiao C."/>
            <person name="Wang Q."/>
        </authorList>
    </citation>
    <scope>NUCLEOTIDE SEQUENCE [LARGE SCALE GENOMIC DNA]</scope>
    <source>
        <strain evidence="2">cv. Varoflay</strain>
    </source>
</reference>
<dbReference type="Gene3D" id="3.60.40.10">
    <property type="entry name" value="PPM-type phosphatase domain"/>
    <property type="match status" value="1"/>
</dbReference>
<feature type="domain" description="PPM-type phosphatase" evidence="1">
    <location>
        <begin position="41"/>
        <end position="287"/>
    </location>
</feature>
<evidence type="ECO:0000313" key="3">
    <source>
        <dbReference type="RefSeq" id="XP_021847674.1"/>
    </source>
</evidence>
<accession>A0A9R0JV40</accession>
<dbReference type="Pfam" id="PF00481">
    <property type="entry name" value="PP2C"/>
    <property type="match status" value="2"/>
</dbReference>
<dbReference type="CDD" id="cd00143">
    <property type="entry name" value="PP2Cc"/>
    <property type="match status" value="1"/>
</dbReference>
<sequence length="288" mass="32609">MKLPHIFFKFQAFRWKSLLKGGDGVDGSKNVKKPSWMVPISHGYHIVEGRSWRGEDEELEKPDNVVVQREEIDNLELWFYGVSDAGVGDGISRYLQSNLFDRKLKENLMIRKSKETMKKAYLDARTKLESDKQEKIVNAGSASAMIVNGEKIVMAQMGGYRAIVCRDGMAHQLGETHQYRGKRHWPHRLISGALRIPKVSIQACHSGKEPNRTQGNTSELITVTERIDSETEFIILASIGISEVMRNQEAVDLIRHIDDPQEAAESLAREALARMSKSNISCVVIRFD</sequence>
<dbReference type="OrthoDB" id="10264738at2759"/>
<dbReference type="RefSeq" id="XP_021847674.1">
    <property type="nucleotide sequence ID" value="XM_021991982.2"/>
</dbReference>
<dbReference type="PROSITE" id="PS51746">
    <property type="entry name" value="PPM_2"/>
    <property type="match status" value="1"/>
</dbReference>
<dbReference type="SUPFAM" id="SSF81606">
    <property type="entry name" value="PP2C-like"/>
    <property type="match status" value="1"/>
</dbReference>
<dbReference type="GO" id="GO:1902531">
    <property type="term" value="P:regulation of intracellular signal transduction"/>
    <property type="evidence" value="ECO:0000318"/>
    <property type="project" value="GO_Central"/>
</dbReference>
<organism evidence="2 3">
    <name type="scientific">Spinacia oleracea</name>
    <name type="common">Spinach</name>
    <dbReference type="NCBI Taxonomy" id="3562"/>
    <lineage>
        <taxon>Eukaryota</taxon>
        <taxon>Viridiplantae</taxon>
        <taxon>Streptophyta</taxon>
        <taxon>Embryophyta</taxon>
        <taxon>Tracheophyta</taxon>
        <taxon>Spermatophyta</taxon>
        <taxon>Magnoliopsida</taxon>
        <taxon>eudicotyledons</taxon>
        <taxon>Gunneridae</taxon>
        <taxon>Pentapetalae</taxon>
        <taxon>Caryophyllales</taxon>
        <taxon>Chenopodiaceae</taxon>
        <taxon>Chenopodioideae</taxon>
        <taxon>Anserineae</taxon>
        <taxon>Spinacia</taxon>
    </lineage>
</organism>
<protein>
    <recommendedName>
        <fullName evidence="1">PPM-type phosphatase domain-containing protein</fullName>
    </recommendedName>
</protein>
<name>A0A9R0JV40_SPIOL</name>
<dbReference type="InterPro" id="IPR015655">
    <property type="entry name" value="PP2C"/>
</dbReference>
<reference evidence="3" key="2">
    <citation type="submission" date="2025-08" db="UniProtKB">
        <authorList>
            <consortium name="RefSeq"/>
        </authorList>
    </citation>
    <scope>IDENTIFICATION</scope>
    <source>
        <tissue evidence="3">Leaf</tissue>
    </source>
</reference>
<proteinExistence type="predicted"/>